<dbReference type="EMBL" id="LT607733">
    <property type="protein sequence ID" value="SCG17258.1"/>
    <property type="molecule type" value="Genomic_DNA"/>
</dbReference>
<evidence type="ECO:0000256" key="1">
    <source>
        <dbReference type="SAM" id="MobiDB-lite"/>
    </source>
</evidence>
<dbReference type="AlphaFoldDB" id="A0A1C5GC21"/>
<gene>
    <name evidence="2" type="ORF">GA0070610_3569</name>
</gene>
<sequence>MTARRCGGGAVVALVVAVAVAGCGGGDAPVSPLPLQAPAAPTAPAAHSPGPPSAAASSASPPRPGAPGTSAVVPPARRPPPAARPTTAAGRTPSATASPSGPPGTCLGAVRHDVVLAETELALLTSLCFATGGVLRLIGIGPGEVGVDREDLVSRSYEAGVVDIRFVRPGTVAVLIPQGGTTHTVTVVVR</sequence>
<reference evidence="2 3" key="1">
    <citation type="submission" date="2016-06" db="EMBL/GenBank/DDBJ databases">
        <authorList>
            <person name="Kjaerup R.B."/>
            <person name="Dalgaard T.S."/>
            <person name="Juul-Madsen H.R."/>
        </authorList>
    </citation>
    <scope>NUCLEOTIDE SEQUENCE [LARGE SCALE GENOMIC DNA]</scope>
    <source>
        <strain evidence="2 3">DSM 43913</strain>
    </source>
</reference>
<dbReference type="Proteomes" id="UP000198251">
    <property type="component" value="Chromosome I"/>
</dbReference>
<proteinExistence type="predicted"/>
<evidence type="ECO:0000313" key="3">
    <source>
        <dbReference type="Proteomes" id="UP000198251"/>
    </source>
</evidence>
<protein>
    <submittedName>
        <fullName evidence="2">Uncharacterized protein</fullName>
    </submittedName>
</protein>
<feature type="compositionally biased region" description="Low complexity" evidence="1">
    <location>
        <begin position="84"/>
        <end position="104"/>
    </location>
</feature>
<evidence type="ECO:0000313" key="2">
    <source>
        <dbReference type="EMBL" id="SCG17258.1"/>
    </source>
</evidence>
<dbReference type="RefSeq" id="WP_231925656.1">
    <property type="nucleotide sequence ID" value="NZ_LT607733.1"/>
</dbReference>
<feature type="compositionally biased region" description="Low complexity" evidence="1">
    <location>
        <begin position="36"/>
        <end position="75"/>
    </location>
</feature>
<name>A0A1C5GC21_MICEH</name>
<organism evidence="2 3">
    <name type="scientific">Micromonospora echinofusca</name>
    <dbReference type="NCBI Taxonomy" id="47858"/>
    <lineage>
        <taxon>Bacteria</taxon>
        <taxon>Bacillati</taxon>
        <taxon>Actinomycetota</taxon>
        <taxon>Actinomycetes</taxon>
        <taxon>Micromonosporales</taxon>
        <taxon>Micromonosporaceae</taxon>
        <taxon>Micromonospora</taxon>
    </lineage>
</organism>
<dbReference type="PROSITE" id="PS51257">
    <property type="entry name" value="PROKAR_LIPOPROTEIN"/>
    <property type="match status" value="1"/>
</dbReference>
<keyword evidence="3" id="KW-1185">Reference proteome</keyword>
<accession>A0A1C5GC21</accession>
<dbReference type="GeneID" id="95803303"/>
<feature type="region of interest" description="Disordered" evidence="1">
    <location>
        <begin position="36"/>
        <end position="104"/>
    </location>
</feature>